<keyword evidence="10" id="KW-1185">Reference proteome</keyword>
<comment type="similarity">
    <text evidence="5">Belongs to the bacterial ribosomal protein bL25 family. CTC subfamily.</text>
</comment>
<dbReference type="InterPro" id="IPR020056">
    <property type="entry name" value="Rbsml_bL25/Gln-tRNA_synth_N"/>
</dbReference>
<evidence type="ECO:0000256" key="6">
    <source>
        <dbReference type="SAM" id="MobiDB-lite"/>
    </source>
</evidence>
<dbReference type="NCBIfam" id="TIGR00731">
    <property type="entry name" value="bL25_bact_ctc"/>
    <property type="match status" value="1"/>
</dbReference>
<dbReference type="HAMAP" id="MF_01334">
    <property type="entry name" value="Ribosomal_bL25_CTC"/>
    <property type="match status" value="1"/>
</dbReference>
<dbReference type="InterPro" id="IPR020930">
    <property type="entry name" value="Ribosomal_uL5_bac-type"/>
</dbReference>
<dbReference type="PANTHER" id="PTHR33284">
    <property type="entry name" value="RIBOSOMAL PROTEIN L25/GLN-TRNA SYNTHETASE, ANTI-CODON-BINDING DOMAIN-CONTAINING PROTEIN"/>
    <property type="match status" value="1"/>
</dbReference>
<dbReference type="SUPFAM" id="SSF50715">
    <property type="entry name" value="Ribosomal protein L25-like"/>
    <property type="match status" value="1"/>
</dbReference>
<dbReference type="Proteomes" id="UP000316598">
    <property type="component" value="Unassembled WGS sequence"/>
</dbReference>
<dbReference type="PANTHER" id="PTHR33284:SF1">
    <property type="entry name" value="RIBOSOMAL PROTEIN L25_GLN-TRNA SYNTHETASE, ANTI-CODON-BINDING DOMAIN-CONTAINING PROTEIN"/>
    <property type="match status" value="1"/>
</dbReference>
<evidence type="ECO:0000313" key="10">
    <source>
        <dbReference type="Proteomes" id="UP000316598"/>
    </source>
</evidence>
<evidence type="ECO:0000256" key="3">
    <source>
        <dbReference type="ARBA" id="ARBA00022980"/>
    </source>
</evidence>
<dbReference type="InterPro" id="IPR001021">
    <property type="entry name" value="Ribosomal_bL25_long"/>
</dbReference>
<evidence type="ECO:0000256" key="5">
    <source>
        <dbReference type="HAMAP-Rule" id="MF_01334"/>
    </source>
</evidence>
<dbReference type="AlphaFoldDB" id="A0A5C5WH56"/>
<keyword evidence="4 5" id="KW-0687">Ribonucleoprotein</keyword>
<comment type="caution">
    <text evidence="9">The sequence shown here is derived from an EMBL/GenBank/DDBJ whole genome shotgun (WGS) entry which is preliminary data.</text>
</comment>
<evidence type="ECO:0000259" key="7">
    <source>
        <dbReference type="Pfam" id="PF01386"/>
    </source>
</evidence>
<dbReference type="RefSeq" id="WP_146516944.1">
    <property type="nucleotide sequence ID" value="NZ_SJPI01000003.1"/>
</dbReference>
<dbReference type="InterPro" id="IPR011035">
    <property type="entry name" value="Ribosomal_bL25/Gln-tRNA_synth"/>
</dbReference>
<sequence length="206" mass="21939">MADVLQVEKREKVGSAATRRLRRGGLVPAVLYGHGEANEHLSVPVKQVQTMLRHHSKTVTLEGAVKETALVNHVHYDPLGIEVLHLDLIRVNLKEEVEVAVPLHTKGQSRGVLSGGVLLENLHEVEIKCSAGNIPESLVIDVEELDLGQSMTASQIDLPAGVSLVTDADAVVVHVEKPRGAAAETDETAASEPEVIAKGGADDDEA</sequence>
<dbReference type="GO" id="GO:0006412">
    <property type="term" value="P:translation"/>
    <property type="evidence" value="ECO:0007669"/>
    <property type="project" value="UniProtKB-UniRule"/>
</dbReference>
<dbReference type="GO" id="GO:0022625">
    <property type="term" value="C:cytosolic large ribosomal subunit"/>
    <property type="evidence" value="ECO:0007669"/>
    <property type="project" value="TreeGrafter"/>
</dbReference>
<keyword evidence="1 5" id="KW-0699">rRNA-binding</keyword>
<dbReference type="GO" id="GO:0008097">
    <property type="term" value="F:5S rRNA binding"/>
    <property type="evidence" value="ECO:0007669"/>
    <property type="project" value="InterPro"/>
</dbReference>
<dbReference type="EMBL" id="SJPI01000003">
    <property type="protein sequence ID" value="TWT49439.1"/>
    <property type="molecule type" value="Genomic_DNA"/>
</dbReference>
<protein>
    <recommendedName>
        <fullName evidence="5">Large ribosomal subunit protein bL25</fullName>
    </recommendedName>
    <alternativeName>
        <fullName evidence="5">General stress protein CTC</fullName>
    </alternativeName>
</protein>
<dbReference type="OrthoDB" id="9790002at2"/>
<evidence type="ECO:0000256" key="1">
    <source>
        <dbReference type="ARBA" id="ARBA00022730"/>
    </source>
</evidence>
<evidence type="ECO:0000313" key="9">
    <source>
        <dbReference type="EMBL" id="TWT49439.1"/>
    </source>
</evidence>
<keyword evidence="3 5" id="KW-0689">Ribosomal protein</keyword>
<name>A0A5C5WH56_9BACT</name>
<dbReference type="CDD" id="cd00495">
    <property type="entry name" value="Ribosomal_L25_TL5_CTC"/>
    <property type="match status" value="1"/>
</dbReference>
<organism evidence="9 10">
    <name type="scientific">Rubripirellula amarantea</name>
    <dbReference type="NCBI Taxonomy" id="2527999"/>
    <lineage>
        <taxon>Bacteria</taxon>
        <taxon>Pseudomonadati</taxon>
        <taxon>Planctomycetota</taxon>
        <taxon>Planctomycetia</taxon>
        <taxon>Pirellulales</taxon>
        <taxon>Pirellulaceae</taxon>
        <taxon>Rubripirellula</taxon>
    </lineage>
</organism>
<dbReference type="InterPro" id="IPR020057">
    <property type="entry name" value="Ribosomal_bL25_b-dom"/>
</dbReference>
<reference evidence="9 10" key="1">
    <citation type="submission" date="2019-02" db="EMBL/GenBank/DDBJ databases">
        <title>Deep-cultivation of Planctomycetes and their phenomic and genomic characterization uncovers novel biology.</title>
        <authorList>
            <person name="Wiegand S."/>
            <person name="Jogler M."/>
            <person name="Boedeker C."/>
            <person name="Pinto D."/>
            <person name="Vollmers J."/>
            <person name="Rivas-Marin E."/>
            <person name="Kohn T."/>
            <person name="Peeters S.H."/>
            <person name="Heuer A."/>
            <person name="Rast P."/>
            <person name="Oberbeckmann S."/>
            <person name="Bunk B."/>
            <person name="Jeske O."/>
            <person name="Meyerdierks A."/>
            <person name="Storesund J.E."/>
            <person name="Kallscheuer N."/>
            <person name="Luecker S."/>
            <person name="Lage O.M."/>
            <person name="Pohl T."/>
            <person name="Merkel B.J."/>
            <person name="Hornburger P."/>
            <person name="Mueller R.-W."/>
            <person name="Bruemmer F."/>
            <person name="Labrenz M."/>
            <person name="Spormann A.M."/>
            <person name="Op Den Camp H."/>
            <person name="Overmann J."/>
            <person name="Amann R."/>
            <person name="Jetten M.S.M."/>
            <person name="Mascher T."/>
            <person name="Medema M.H."/>
            <person name="Devos D.P."/>
            <person name="Kaster A.-K."/>
            <person name="Ovreas L."/>
            <person name="Rohde M."/>
            <person name="Galperin M.Y."/>
            <person name="Jogler C."/>
        </authorList>
    </citation>
    <scope>NUCLEOTIDE SEQUENCE [LARGE SCALE GENOMIC DNA]</scope>
    <source>
        <strain evidence="9 10">Pla22</strain>
    </source>
</reference>
<dbReference type="GO" id="GO:0003735">
    <property type="term" value="F:structural constituent of ribosome"/>
    <property type="evidence" value="ECO:0007669"/>
    <property type="project" value="InterPro"/>
</dbReference>
<dbReference type="Gene3D" id="2.170.120.20">
    <property type="entry name" value="Ribosomal protein L25, beta domain"/>
    <property type="match status" value="1"/>
</dbReference>
<dbReference type="InterPro" id="IPR037121">
    <property type="entry name" value="Ribosomal_bL25_C"/>
</dbReference>
<comment type="subunit">
    <text evidence="5">Part of the 50S ribosomal subunit; part of the 5S rRNA/L5/L18/L25 subcomplex. Contacts the 5S rRNA. Binds to the 5S rRNA independently of L5 and L18.</text>
</comment>
<gene>
    <name evidence="5 9" type="primary">ctc</name>
    <name evidence="5" type="synonym">rplY</name>
    <name evidence="9" type="ORF">Pla22_46360</name>
</gene>
<feature type="domain" description="Large ribosomal subunit protein bL25 beta" evidence="8">
    <location>
        <begin position="96"/>
        <end position="179"/>
    </location>
</feature>
<feature type="domain" description="Large ribosomal subunit protein bL25 L25" evidence="7">
    <location>
        <begin position="5"/>
        <end position="88"/>
    </location>
</feature>
<accession>A0A5C5WH56</accession>
<comment type="function">
    <text evidence="5">This is one of the proteins that binds to the 5S RNA in the ribosome where it forms part of the central protuberance.</text>
</comment>
<dbReference type="InterPro" id="IPR029751">
    <property type="entry name" value="Ribosomal_L25_dom"/>
</dbReference>
<evidence type="ECO:0000256" key="2">
    <source>
        <dbReference type="ARBA" id="ARBA00022884"/>
    </source>
</evidence>
<keyword evidence="2 5" id="KW-0694">RNA-binding</keyword>
<dbReference type="Gene3D" id="2.40.240.10">
    <property type="entry name" value="Ribosomal Protein L25, Chain P"/>
    <property type="match status" value="1"/>
</dbReference>
<evidence type="ECO:0000256" key="4">
    <source>
        <dbReference type="ARBA" id="ARBA00023274"/>
    </source>
</evidence>
<proteinExistence type="inferred from homology"/>
<dbReference type="Pfam" id="PF14693">
    <property type="entry name" value="Ribosomal_TL5_C"/>
    <property type="match status" value="1"/>
</dbReference>
<dbReference type="Pfam" id="PF01386">
    <property type="entry name" value="Ribosomal_L25p"/>
    <property type="match status" value="1"/>
</dbReference>
<evidence type="ECO:0000259" key="8">
    <source>
        <dbReference type="Pfam" id="PF14693"/>
    </source>
</evidence>
<feature type="region of interest" description="Disordered" evidence="6">
    <location>
        <begin position="178"/>
        <end position="206"/>
    </location>
</feature>